<reference evidence="1" key="1">
    <citation type="submission" date="2019-08" db="EMBL/GenBank/DDBJ databases">
        <authorList>
            <person name="Kucharzyk K."/>
            <person name="Murdoch R.W."/>
            <person name="Higgins S."/>
            <person name="Loffler F."/>
        </authorList>
    </citation>
    <scope>NUCLEOTIDE SEQUENCE</scope>
</reference>
<evidence type="ECO:0000313" key="1">
    <source>
        <dbReference type="EMBL" id="MPN62689.1"/>
    </source>
</evidence>
<dbReference type="EMBL" id="VSSQ01141075">
    <property type="protein sequence ID" value="MPN62689.1"/>
    <property type="molecule type" value="Genomic_DNA"/>
</dbReference>
<sequence length="86" mass="9005">MSYPGAEDAQSGLDSGRIDQATFDAIKAALDQKKAPPSDTALGGGIGFSPTYEEAETTKGNIALKKDDLDALWDYAETGVSVKILP</sequence>
<dbReference type="AlphaFoldDB" id="A0A645JJ28"/>
<accession>A0A645JJ28</accession>
<comment type="caution">
    <text evidence="1">The sequence shown here is derived from an EMBL/GenBank/DDBJ whole genome shotgun (WGS) entry which is preliminary data.</text>
</comment>
<name>A0A645JJ28_9ZZZZ</name>
<organism evidence="1">
    <name type="scientific">bioreactor metagenome</name>
    <dbReference type="NCBI Taxonomy" id="1076179"/>
    <lineage>
        <taxon>unclassified sequences</taxon>
        <taxon>metagenomes</taxon>
        <taxon>ecological metagenomes</taxon>
    </lineage>
</organism>
<proteinExistence type="predicted"/>
<protein>
    <submittedName>
        <fullName evidence="1">Uncharacterized protein</fullName>
    </submittedName>
</protein>
<gene>
    <name evidence="1" type="ORF">SDC9_210442</name>
</gene>